<dbReference type="PANTHER" id="PTHR41700">
    <property type="entry name" value="GCN5-RELATED N-ACETYLTRANSFERASE"/>
    <property type="match status" value="1"/>
</dbReference>
<dbReference type="InterPro" id="IPR000182">
    <property type="entry name" value="GNAT_dom"/>
</dbReference>
<dbReference type="Pfam" id="PF00583">
    <property type="entry name" value="Acetyltransf_1"/>
    <property type="match status" value="1"/>
</dbReference>
<gene>
    <name evidence="2" type="ORF">GCM10007977_058050</name>
</gene>
<dbReference type="PROSITE" id="PS51186">
    <property type="entry name" value="GNAT"/>
    <property type="match status" value="1"/>
</dbReference>
<keyword evidence="3" id="KW-1185">Reference proteome</keyword>
<name>A0A917U0X5_9ACTN</name>
<evidence type="ECO:0000313" key="2">
    <source>
        <dbReference type="EMBL" id="GGM48841.1"/>
    </source>
</evidence>
<evidence type="ECO:0000313" key="3">
    <source>
        <dbReference type="Proteomes" id="UP000642070"/>
    </source>
</evidence>
<dbReference type="SUPFAM" id="SSF55729">
    <property type="entry name" value="Acyl-CoA N-acyltransferases (Nat)"/>
    <property type="match status" value="1"/>
</dbReference>
<comment type="caution">
    <text evidence="2">The sequence shown here is derived from an EMBL/GenBank/DDBJ whole genome shotgun (WGS) entry which is preliminary data.</text>
</comment>
<accession>A0A917U0X5</accession>
<dbReference type="Gene3D" id="3.40.630.30">
    <property type="match status" value="1"/>
</dbReference>
<dbReference type="InterPro" id="IPR016181">
    <property type="entry name" value="Acyl_CoA_acyltransferase"/>
</dbReference>
<dbReference type="InterPro" id="IPR038764">
    <property type="entry name" value="GNAT_N_AcTrfase_prd"/>
</dbReference>
<dbReference type="GO" id="GO:0016747">
    <property type="term" value="F:acyltransferase activity, transferring groups other than amino-acyl groups"/>
    <property type="evidence" value="ECO:0007669"/>
    <property type="project" value="InterPro"/>
</dbReference>
<reference evidence="2" key="1">
    <citation type="journal article" date="2014" name="Int. J. Syst. Evol. Microbiol.">
        <title>Complete genome sequence of Corynebacterium casei LMG S-19264T (=DSM 44701T), isolated from a smear-ripened cheese.</title>
        <authorList>
            <consortium name="US DOE Joint Genome Institute (JGI-PGF)"/>
            <person name="Walter F."/>
            <person name="Albersmeier A."/>
            <person name="Kalinowski J."/>
            <person name="Ruckert C."/>
        </authorList>
    </citation>
    <scope>NUCLEOTIDE SEQUENCE</scope>
    <source>
        <strain evidence="2">JCM 19831</strain>
    </source>
</reference>
<proteinExistence type="predicted"/>
<organism evidence="2 3">
    <name type="scientific">Dactylosporangium sucinum</name>
    <dbReference type="NCBI Taxonomy" id="1424081"/>
    <lineage>
        <taxon>Bacteria</taxon>
        <taxon>Bacillati</taxon>
        <taxon>Actinomycetota</taxon>
        <taxon>Actinomycetes</taxon>
        <taxon>Micromonosporales</taxon>
        <taxon>Micromonosporaceae</taxon>
        <taxon>Dactylosporangium</taxon>
    </lineage>
</organism>
<sequence length="275" mass="29554">MSAREAAAEAAARAGVIVAELFTPDECEAASALLQQVWRADHPAEIAAPSLLRTYAHAGEYVAGAYRDGQLIGAATGFFGFRHGRAHLHSFVAGVTPGRLGKGVGFALKQHQRAWTLERGVAEVHWTYDPLILRNAYFNLQKLGVTVTGYLPEFYGVMTDGINRGDLSDRLYVEWRLDAPHVVAAANGSPAEVDAGRAVAAVAAGPDGGPVESTMDEEEISVAVPEDVEALRGHDPGLALRWRHAVRAALADRLAGGWRVEGITRDGRYLLRRPS</sequence>
<evidence type="ECO:0000259" key="1">
    <source>
        <dbReference type="PROSITE" id="PS51186"/>
    </source>
</evidence>
<dbReference type="CDD" id="cd04301">
    <property type="entry name" value="NAT_SF"/>
    <property type="match status" value="1"/>
</dbReference>
<dbReference type="Proteomes" id="UP000642070">
    <property type="component" value="Unassembled WGS sequence"/>
</dbReference>
<protein>
    <recommendedName>
        <fullName evidence="1">N-acetyltransferase domain-containing protein</fullName>
    </recommendedName>
</protein>
<reference evidence="2" key="2">
    <citation type="submission" date="2020-09" db="EMBL/GenBank/DDBJ databases">
        <authorList>
            <person name="Sun Q."/>
            <person name="Ohkuma M."/>
        </authorList>
    </citation>
    <scope>NUCLEOTIDE SEQUENCE</scope>
    <source>
        <strain evidence="2">JCM 19831</strain>
    </source>
</reference>
<dbReference type="PANTHER" id="PTHR41700:SF1">
    <property type="entry name" value="N-ACETYLTRANSFERASE DOMAIN-CONTAINING PROTEIN"/>
    <property type="match status" value="1"/>
</dbReference>
<dbReference type="RefSeq" id="WP_190253136.1">
    <property type="nucleotide sequence ID" value="NZ_BMPI01000031.1"/>
</dbReference>
<feature type="domain" description="N-acetyltransferase" evidence="1">
    <location>
        <begin position="17"/>
        <end position="174"/>
    </location>
</feature>
<dbReference type="EMBL" id="BMPI01000031">
    <property type="protein sequence ID" value="GGM48841.1"/>
    <property type="molecule type" value="Genomic_DNA"/>
</dbReference>
<dbReference type="AlphaFoldDB" id="A0A917U0X5"/>